<dbReference type="SMART" id="SM00419">
    <property type="entry name" value="HTH_CRP"/>
    <property type="match status" value="1"/>
</dbReference>
<dbReference type="CDD" id="cd00038">
    <property type="entry name" value="CAP_ED"/>
    <property type="match status" value="1"/>
</dbReference>
<sequence length="220" mass="25086">MPLSSILKHIQADEQLWNQAIEQCAYYKSGEIVYEQDTNMKHAFFVNKGLLKIYRIGSKGEQQIVRLVKEGDLFGFHSLLGDEPEVTACESLTDSEVCQIPGEAFKKTISANKELTDLLIKKTCDELKNSYSSLVELSQRTVRGRLANLLLKLQDLFNTTADEAIPLVISRLDMARWIGTSKESVSRLITEFKNDGVIRFDRRELIITNKEKLERIIMLS</sequence>
<evidence type="ECO:0000259" key="4">
    <source>
        <dbReference type="PROSITE" id="PS50042"/>
    </source>
</evidence>
<gene>
    <name evidence="6" type="ORF">JIV24_00020</name>
</gene>
<dbReference type="InterPro" id="IPR000595">
    <property type="entry name" value="cNMP-bd_dom"/>
</dbReference>
<keyword evidence="7" id="KW-1185">Reference proteome</keyword>
<evidence type="ECO:0000259" key="5">
    <source>
        <dbReference type="PROSITE" id="PS51063"/>
    </source>
</evidence>
<dbReference type="PROSITE" id="PS50042">
    <property type="entry name" value="CNMP_BINDING_3"/>
    <property type="match status" value="1"/>
</dbReference>
<dbReference type="InterPro" id="IPR012318">
    <property type="entry name" value="HTH_CRP"/>
</dbReference>
<dbReference type="InterPro" id="IPR018490">
    <property type="entry name" value="cNMP-bd_dom_sf"/>
</dbReference>
<feature type="domain" description="Cyclic nucleotide-binding" evidence="4">
    <location>
        <begin position="20"/>
        <end position="126"/>
    </location>
</feature>
<dbReference type="PRINTS" id="PR00034">
    <property type="entry name" value="HTHCRP"/>
</dbReference>
<reference evidence="6 7" key="1">
    <citation type="submission" date="2021-01" db="EMBL/GenBank/DDBJ databases">
        <title>Carboxyliciviraga sp.nov., isolated from coastal sediments.</title>
        <authorList>
            <person name="Lu D."/>
            <person name="Zhang T."/>
        </authorList>
    </citation>
    <scope>NUCLEOTIDE SEQUENCE [LARGE SCALE GENOMIC DNA]</scope>
    <source>
        <strain evidence="6 7">N1Y132</strain>
    </source>
</reference>
<organism evidence="6 7">
    <name type="scientific">Carboxylicivirga marina</name>
    <dbReference type="NCBI Taxonomy" id="2800988"/>
    <lineage>
        <taxon>Bacteria</taxon>
        <taxon>Pseudomonadati</taxon>
        <taxon>Bacteroidota</taxon>
        <taxon>Bacteroidia</taxon>
        <taxon>Marinilabiliales</taxon>
        <taxon>Marinilabiliaceae</taxon>
        <taxon>Carboxylicivirga</taxon>
    </lineage>
</organism>
<keyword evidence="1" id="KW-0805">Transcription regulation</keyword>
<dbReference type="EMBL" id="JAENRR010000001">
    <property type="protein sequence ID" value="MBK3515702.1"/>
    <property type="molecule type" value="Genomic_DNA"/>
</dbReference>
<comment type="caution">
    <text evidence="6">The sequence shown here is derived from an EMBL/GenBank/DDBJ whole genome shotgun (WGS) entry which is preliminary data.</text>
</comment>
<feature type="domain" description="HTH crp-type" evidence="5">
    <location>
        <begin position="140"/>
        <end position="211"/>
    </location>
</feature>
<evidence type="ECO:0000256" key="3">
    <source>
        <dbReference type="ARBA" id="ARBA00023163"/>
    </source>
</evidence>
<dbReference type="SUPFAM" id="SSF46785">
    <property type="entry name" value="Winged helix' DNA-binding domain"/>
    <property type="match status" value="1"/>
</dbReference>
<dbReference type="Pfam" id="PF00027">
    <property type="entry name" value="cNMP_binding"/>
    <property type="match status" value="1"/>
</dbReference>
<dbReference type="PROSITE" id="PS51063">
    <property type="entry name" value="HTH_CRP_2"/>
    <property type="match status" value="1"/>
</dbReference>
<dbReference type="Gene3D" id="1.10.10.10">
    <property type="entry name" value="Winged helix-like DNA-binding domain superfamily/Winged helix DNA-binding domain"/>
    <property type="match status" value="1"/>
</dbReference>
<evidence type="ECO:0000313" key="6">
    <source>
        <dbReference type="EMBL" id="MBK3515702.1"/>
    </source>
</evidence>
<dbReference type="PANTHER" id="PTHR24567:SF74">
    <property type="entry name" value="HTH-TYPE TRANSCRIPTIONAL REGULATOR ARCR"/>
    <property type="match status" value="1"/>
</dbReference>
<dbReference type="SMART" id="SM00100">
    <property type="entry name" value="cNMP"/>
    <property type="match status" value="1"/>
</dbReference>
<keyword evidence="2" id="KW-0238">DNA-binding</keyword>
<dbReference type="InterPro" id="IPR050397">
    <property type="entry name" value="Env_Response_Regulators"/>
</dbReference>
<dbReference type="RefSeq" id="WP_200462934.1">
    <property type="nucleotide sequence ID" value="NZ_JAENRR010000001.1"/>
</dbReference>
<dbReference type="Gene3D" id="2.60.120.10">
    <property type="entry name" value="Jelly Rolls"/>
    <property type="match status" value="1"/>
</dbReference>
<dbReference type="InterPro" id="IPR036390">
    <property type="entry name" value="WH_DNA-bd_sf"/>
</dbReference>
<dbReference type="Pfam" id="PF13545">
    <property type="entry name" value="HTH_Crp_2"/>
    <property type="match status" value="1"/>
</dbReference>
<protein>
    <submittedName>
        <fullName evidence="6">Crp/Fnr family transcriptional regulator</fullName>
    </submittedName>
</protein>
<evidence type="ECO:0000313" key="7">
    <source>
        <dbReference type="Proteomes" id="UP000605676"/>
    </source>
</evidence>
<dbReference type="SUPFAM" id="SSF51206">
    <property type="entry name" value="cAMP-binding domain-like"/>
    <property type="match status" value="1"/>
</dbReference>
<dbReference type="PANTHER" id="PTHR24567">
    <property type="entry name" value="CRP FAMILY TRANSCRIPTIONAL REGULATORY PROTEIN"/>
    <property type="match status" value="1"/>
</dbReference>
<dbReference type="InterPro" id="IPR014710">
    <property type="entry name" value="RmlC-like_jellyroll"/>
</dbReference>
<keyword evidence="3" id="KW-0804">Transcription</keyword>
<name>A0ABS1HDF6_9BACT</name>
<evidence type="ECO:0000256" key="2">
    <source>
        <dbReference type="ARBA" id="ARBA00023125"/>
    </source>
</evidence>
<accession>A0ABS1HDF6</accession>
<evidence type="ECO:0000256" key="1">
    <source>
        <dbReference type="ARBA" id="ARBA00023015"/>
    </source>
</evidence>
<dbReference type="InterPro" id="IPR036388">
    <property type="entry name" value="WH-like_DNA-bd_sf"/>
</dbReference>
<proteinExistence type="predicted"/>
<dbReference type="Proteomes" id="UP000605676">
    <property type="component" value="Unassembled WGS sequence"/>
</dbReference>